<name>A0A381FQP7_9FLAO</name>
<sequence length="47" mass="5191">MNKRFGITLFLVLFLAVNSFAQSKKSLWTIDATKTDNYVGAPIANGK</sequence>
<evidence type="ECO:0000256" key="1">
    <source>
        <dbReference type="SAM" id="SignalP"/>
    </source>
</evidence>
<dbReference type="EMBL" id="UFVR01000004">
    <property type="protein sequence ID" value="SUX48925.1"/>
    <property type="molecule type" value="Genomic_DNA"/>
</dbReference>
<feature type="chain" id="PRO_5017045803" evidence="1">
    <location>
        <begin position="22"/>
        <end position="47"/>
    </location>
</feature>
<dbReference type="AlphaFoldDB" id="A0A381FQP7"/>
<gene>
    <name evidence="2" type="ORF">NCTC13532_04536</name>
</gene>
<feature type="signal peptide" evidence="1">
    <location>
        <begin position="1"/>
        <end position="21"/>
    </location>
</feature>
<reference evidence="2 3" key="1">
    <citation type="submission" date="2018-06" db="EMBL/GenBank/DDBJ databases">
        <authorList>
            <consortium name="Pathogen Informatics"/>
            <person name="Doyle S."/>
        </authorList>
    </citation>
    <scope>NUCLEOTIDE SEQUENCE [LARGE SCALE GENOMIC DNA]</scope>
    <source>
        <strain evidence="2 3">NCTC13532</strain>
    </source>
</reference>
<dbReference type="RefSeq" id="WP_181898919.1">
    <property type="nucleotide sequence ID" value="NZ_UFVR01000004.1"/>
</dbReference>
<accession>A0A381FQP7</accession>
<protein>
    <submittedName>
        <fullName evidence="2">Uncharacterized protein</fullName>
    </submittedName>
</protein>
<evidence type="ECO:0000313" key="2">
    <source>
        <dbReference type="EMBL" id="SUX48925.1"/>
    </source>
</evidence>
<evidence type="ECO:0000313" key="3">
    <source>
        <dbReference type="Proteomes" id="UP000254282"/>
    </source>
</evidence>
<keyword evidence="1" id="KW-0732">Signal</keyword>
<dbReference type="Proteomes" id="UP000254282">
    <property type="component" value="Unassembled WGS sequence"/>
</dbReference>
<proteinExistence type="predicted"/>
<organism evidence="2 3">
    <name type="scientific">Chryseobacterium indoltheticum</name>
    <dbReference type="NCBI Taxonomy" id="254"/>
    <lineage>
        <taxon>Bacteria</taxon>
        <taxon>Pseudomonadati</taxon>
        <taxon>Bacteroidota</taxon>
        <taxon>Flavobacteriia</taxon>
        <taxon>Flavobacteriales</taxon>
        <taxon>Weeksellaceae</taxon>
        <taxon>Chryseobacterium group</taxon>
        <taxon>Chryseobacterium</taxon>
    </lineage>
</organism>